<accession>A0A5E4QHI4</accession>
<evidence type="ECO:0000313" key="2">
    <source>
        <dbReference type="Proteomes" id="UP000324832"/>
    </source>
</evidence>
<evidence type="ECO:0000313" key="1">
    <source>
        <dbReference type="EMBL" id="VVC97002.1"/>
    </source>
</evidence>
<sequence>MSFVKSIHKKTVTVELPLAPVNILPAAVDQAPAEVPTFSSPLVQVIVNINKESPKVPEVPVLDPEIVAEPEDVITNPIDVISVNPAGLS</sequence>
<dbReference type="Proteomes" id="UP000324832">
    <property type="component" value="Unassembled WGS sequence"/>
</dbReference>
<dbReference type="EMBL" id="FZQP02002990">
    <property type="protein sequence ID" value="VVC97002.1"/>
    <property type="molecule type" value="Genomic_DNA"/>
</dbReference>
<proteinExistence type="predicted"/>
<organism evidence="1 2">
    <name type="scientific">Leptidea sinapis</name>
    <dbReference type="NCBI Taxonomy" id="189913"/>
    <lineage>
        <taxon>Eukaryota</taxon>
        <taxon>Metazoa</taxon>
        <taxon>Ecdysozoa</taxon>
        <taxon>Arthropoda</taxon>
        <taxon>Hexapoda</taxon>
        <taxon>Insecta</taxon>
        <taxon>Pterygota</taxon>
        <taxon>Neoptera</taxon>
        <taxon>Endopterygota</taxon>
        <taxon>Lepidoptera</taxon>
        <taxon>Glossata</taxon>
        <taxon>Ditrysia</taxon>
        <taxon>Papilionoidea</taxon>
        <taxon>Pieridae</taxon>
        <taxon>Dismorphiinae</taxon>
        <taxon>Leptidea</taxon>
    </lineage>
</organism>
<dbReference type="AlphaFoldDB" id="A0A5E4QHI4"/>
<reference evidence="1 2" key="1">
    <citation type="submission" date="2017-07" db="EMBL/GenBank/DDBJ databases">
        <authorList>
            <person name="Talla V."/>
            <person name="Backstrom N."/>
        </authorList>
    </citation>
    <scope>NUCLEOTIDE SEQUENCE [LARGE SCALE GENOMIC DNA]</scope>
</reference>
<protein>
    <submittedName>
        <fullName evidence="1">Uncharacterized protein</fullName>
    </submittedName>
</protein>
<gene>
    <name evidence="1" type="ORF">LSINAPIS_LOCUS8385</name>
</gene>
<name>A0A5E4QHI4_9NEOP</name>
<keyword evidence="2" id="KW-1185">Reference proteome</keyword>